<protein>
    <submittedName>
        <fullName evidence="2">Unannotated protein</fullName>
    </submittedName>
</protein>
<dbReference type="Gene3D" id="3.30.1330.10">
    <property type="entry name" value="PurM-like, N-terminal domain"/>
    <property type="match status" value="1"/>
</dbReference>
<dbReference type="PANTHER" id="PTHR30270">
    <property type="entry name" value="THIAMINE-MONOPHOSPHATE KINASE"/>
    <property type="match status" value="1"/>
</dbReference>
<dbReference type="NCBIfam" id="TIGR04045">
    <property type="entry name" value="MSMEG_0567_GNAT"/>
    <property type="match status" value="1"/>
</dbReference>
<dbReference type="PANTHER" id="PTHR30270:SF0">
    <property type="entry name" value="THIAMINE-MONOPHOSPHATE KINASE"/>
    <property type="match status" value="1"/>
</dbReference>
<reference evidence="2" key="1">
    <citation type="submission" date="2020-05" db="EMBL/GenBank/DDBJ databases">
        <authorList>
            <person name="Chiriac C."/>
            <person name="Salcher M."/>
            <person name="Ghai R."/>
            <person name="Kavagutti S V."/>
        </authorList>
    </citation>
    <scope>NUCLEOTIDE SEQUENCE</scope>
</reference>
<organism evidence="2">
    <name type="scientific">freshwater metagenome</name>
    <dbReference type="NCBI Taxonomy" id="449393"/>
    <lineage>
        <taxon>unclassified sequences</taxon>
        <taxon>metagenomes</taxon>
        <taxon>ecological metagenomes</taxon>
    </lineage>
</organism>
<sequence>MTLDVSVLTGPLRGSGHDRHSDASYVVVEAGPRELAGYRRLRHDVFVTEQGLFAGSDADLVDDDPRTVVLVALAGDGELLGGVRIHPAPGADGTPPLRDLGWWRGSRLAVASDARLHLGVGAALVRAACARAETQGALRFDAEVQAQHRRLFERLGWSVRYETLRHGHPHLVVDFPIPRIQRLADATKAPLELLLDELAAGAPRGFVGDDAAPVPGSEMVAACDAILPAMVERDPEWAGWCSVLVNLNDLAAMGATPVGLLDAVGARDASFARRVLRGLTDAAAAWGVPVLGGHTQLGVPGQLAVTALGRTSAPVPGGGGRAGHRLRVTADLGGAWRRGYTGAQWDSTSHRTPEQLRSQMTVVPALAPTAAKDVSMSGLVGSTGMLAEASGCRAVLDVGAVPAPAAAGTADWLTCFPGFAIVSAEADSPGTPDTSLLPRHLTTAVCGHLEPGSGVGLRWPDGVVTDAVTSTVTGMGTAS</sequence>
<gene>
    <name evidence="2" type="ORF">UFOPK2761_02120</name>
</gene>
<dbReference type="Pfam" id="PF00583">
    <property type="entry name" value="Acetyltransf_1"/>
    <property type="match status" value="1"/>
</dbReference>
<dbReference type="InterPro" id="IPR000182">
    <property type="entry name" value="GNAT_dom"/>
</dbReference>
<dbReference type="Pfam" id="PF02769">
    <property type="entry name" value="AIRS_C"/>
    <property type="match status" value="1"/>
</dbReference>
<dbReference type="Gene3D" id="3.90.650.10">
    <property type="entry name" value="PurM-like C-terminal domain"/>
    <property type="match status" value="1"/>
</dbReference>
<dbReference type="EMBL" id="CAEZYQ010000016">
    <property type="protein sequence ID" value="CAB4753337.1"/>
    <property type="molecule type" value="Genomic_DNA"/>
</dbReference>
<dbReference type="InterPro" id="IPR023911">
    <property type="entry name" value="MSMEG_0567/sll0787_C"/>
</dbReference>
<dbReference type="GO" id="GO:0009228">
    <property type="term" value="P:thiamine biosynthetic process"/>
    <property type="evidence" value="ECO:0007669"/>
    <property type="project" value="InterPro"/>
</dbReference>
<dbReference type="GO" id="GO:0016747">
    <property type="term" value="F:acyltransferase activity, transferring groups other than amino-acyl groups"/>
    <property type="evidence" value="ECO:0007669"/>
    <property type="project" value="InterPro"/>
</dbReference>
<accession>A0A6J6U3Z9</accession>
<dbReference type="GO" id="GO:0009030">
    <property type="term" value="F:thiamine-phosphate kinase activity"/>
    <property type="evidence" value="ECO:0007669"/>
    <property type="project" value="InterPro"/>
</dbReference>
<dbReference type="InterPro" id="IPR036676">
    <property type="entry name" value="PurM-like_C_sf"/>
</dbReference>
<dbReference type="SUPFAM" id="SSF56042">
    <property type="entry name" value="PurM C-terminal domain-like"/>
    <property type="match status" value="1"/>
</dbReference>
<evidence type="ECO:0000313" key="2">
    <source>
        <dbReference type="EMBL" id="CAB4753337.1"/>
    </source>
</evidence>
<dbReference type="InterPro" id="IPR010918">
    <property type="entry name" value="PurM-like_C_dom"/>
</dbReference>
<dbReference type="SUPFAM" id="SSF55729">
    <property type="entry name" value="Acyl-CoA N-acyltransferases (Nat)"/>
    <property type="match status" value="1"/>
</dbReference>
<dbReference type="SUPFAM" id="SSF55326">
    <property type="entry name" value="PurM N-terminal domain-like"/>
    <property type="match status" value="1"/>
</dbReference>
<evidence type="ECO:0000259" key="1">
    <source>
        <dbReference type="PROSITE" id="PS51186"/>
    </source>
</evidence>
<dbReference type="NCBIfam" id="TIGR04050">
    <property type="entry name" value="MSMEG_0567_Cter"/>
    <property type="match status" value="1"/>
</dbReference>
<dbReference type="InterPro" id="IPR024035">
    <property type="entry name" value="MSMEG_0567_GNAT"/>
</dbReference>
<dbReference type="AlphaFoldDB" id="A0A6J6U3Z9"/>
<dbReference type="Gene3D" id="3.40.630.30">
    <property type="match status" value="1"/>
</dbReference>
<dbReference type="InterPro" id="IPR006283">
    <property type="entry name" value="ThiL-like"/>
</dbReference>
<dbReference type="Pfam" id="PF00586">
    <property type="entry name" value="AIRS"/>
    <property type="match status" value="1"/>
</dbReference>
<dbReference type="InterPro" id="IPR016181">
    <property type="entry name" value="Acyl_CoA_acyltransferase"/>
</dbReference>
<dbReference type="InterPro" id="IPR036921">
    <property type="entry name" value="PurM-like_N_sf"/>
</dbReference>
<dbReference type="PROSITE" id="PS51186">
    <property type="entry name" value="GNAT"/>
    <property type="match status" value="1"/>
</dbReference>
<name>A0A6J6U3Z9_9ZZZZ</name>
<dbReference type="InterPro" id="IPR016188">
    <property type="entry name" value="PurM-like_N"/>
</dbReference>
<proteinExistence type="predicted"/>
<feature type="domain" description="N-acetyltransferase" evidence="1">
    <location>
        <begin position="25"/>
        <end position="178"/>
    </location>
</feature>